<evidence type="ECO:0000256" key="12">
    <source>
        <dbReference type="ARBA" id="ARBA00023136"/>
    </source>
</evidence>
<dbReference type="InterPro" id="IPR006153">
    <property type="entry name" value="Cation/H_exchanger_TM"/>
</dbReference>
<proteinExistence type="predicted"/>
<dbReference type="GO" id="GO:0005886">
    <property type="term" value="C:plasma membrane"/>
    <property type="evidence" value="ECO:0007669"/>
    <property type="project" value="UniProtKB-SubCell"/>
</dbReference>
<dbReference type="GO" id="GO:0015079">
    <property type="term" value="F:potassium ion transmembrane transporter activity"/>
    <property type="evidence" value="ECO:0007669"/>
    <property type="project" value="InterPro"/>
</dbReference>
<dbReference type="RefSeq" id="WP_260595064.1">
    <property type="nucleotide sequence ID" value="NZ_CP104003.1"/>
</dbReference>
<organism evidence="16 17">
    <name type="scientific">Salinirubellus salinus</name>
    <dbReference type="NCBI Taxonomy" id="1364945"/>
    <lineage>
        <taxon>Archaea</taxon>
        <taxon>Methanobacteriati</taxon>
        <taxon>Methanobacteriota</taxon>
        <taxon>Stenosarchaea group</taxon>
        <taxon>Halobacteria</taxon>
        <taxon>Halobacteriales</taxon>
        <taxon>Natronomonadaceae</taxon>
        <taxon>Salinirubellus</taxon>
    </lineage>
</organism>
<feature type="domain" description="RCK N-terminal" evidence="14">
    <location>
        <begin position="440"/>
        <end position="559"/>
    </location>
</feature>
<evidence type="ECO:0000256" key="6">
    <source>
        <dbReference type="ARBA" id="ARBA00022538"/>
    </source>
</evidence>
<dbReference type="SUPFAM" id="SSF51735">
    <property type="entry name" value="NAD(P)-binding Rossmann-fold domains"/>
    <property type="match status" value="1"/>
</dbReference>
<keyword evidence="8" id="KW-0630">Potassium</keyword>
<dbReference type="InterPro" id="IPR036721">
    <property type="entry name" value="RCK_C_sf"/>
</dbReference>
<feature type="transmembrane region" description="Helical" evidence="13">
    <location>
        <begin position="409"/>
        <end position="428"/>
    </location>
</feature>
<dbReference type="Pfam" id="PF02080">
    <property type="entry name" value="TrkA_C"/>
    <property type="match status" value="1"/>
</dbReference>
<comment type="function">
    <text evidence="1">Part of a potassium transport system.</text>
</comment>
<feature type="transmembrane region" description="Helical" evidence="13">
    <location>
        <begin position="32"/>
        <end position="53"/>
    </location>
</feature>
<dbReference type="GeneID" id="74942069"/>
<evidence type="ECO:0000256" key="10">
    <source>
        <dbReference type="ARBA" id="ARBA00023027"/>
    </source>
</evidence>
<dbReference type="KEGG" id="ssai:N0B31_06565"/>
<evidence type="ECO:0000256" key="11">
    <source>
        <dbReference type="ARBA" id="ARBA00023065"/>
    </source>
</evidence>
<evidence type="ECO:0000256" key="9">
    <source>
        <dbReference type="ARBA" id="ARBA00022989"/>
    </source>
</evidence>
<dbReference type="PROSITE" id="PS51202">
    <property type="entry name" value="RCK_C"/>
    <property type="match status" value="1"/>
</dbReference>
<dbReference type="PROSITE" id="PS51201">
    <property type="entry name" value="RCK_N"/>
    <property type="match status" value="1"/>
</dbReference>
<dbReference type="InterPro" id="IPR006037">
    <property type="entry name" value="RCK_C"/>
</dbReference>
<dbReference type="PRINTS" id="PR00335">
    <property type="entry name" value="KUPTAKETRKA"/>
</dbReference>
<evidence type="ECO:0000259" key="15">
    <source>
        <dbReference type="PROSITE" id="PS51202"/>
    </source>
</evidence>
<feature type="transmembrane region" description="Helical" evidence="13">
    <location>
        <begin position="301"/>
        <end position="326"/>
    </location>
</feature>
<dbReference type="InterPro" id="IPR003148">
    <property type="entry name" value="RCK_N"/>
</dbReference>
<evidence type="ECO:0000256" key="3">
    <source>
        <dbReference type="ARBA" id="ARBA00022448"/>
    </source>
</evidence>
<feature type="transmembrane region" description="Helical" evidence="13">
    <location>
        <begin position="195"/>
        <end position="213"/>
    </location>
</feature>
<dbReference type="Gene3D" id="1.20.1530.20">
    <property type="match status" value="1"/>
</dbReference>
<accession>A0A9E7R672</accession>
<evidence type="ECO:0000256" key="4">
    <source>
        <dbReference type="ARBA" id="ARBA00022449"/>
    </source>
</evidence>
<feature type="transmembrane region" description="Helical" evidence="13">
    <location>
        <begin position="7"/>
        <end position="26"/>
    </location>
</feature>
<keyword evidence="17" id="KW-1185">Reference proteome</keyword>
<dbReference type="EMBL" id="CP104003">
    <property type="protein sequence ID" value="UWM55944.1"/>
    <property type="molecule type" value="Genomic_DNA"/>
</dbReference>
<dbReference type="Pfam" id="PF02254">
    <property type="entry name" value="TrkA_N"/>
    <property type="match status" value="1"/>
</dbReference>
<gene>
    <name evidence="16" type="ORF">N0B31_06565</name>
</gene>
<evidence type="ECO:0000259" key="14">
    <source>
        <dbReference type="PROSITE" id="PS51201"/>
    </source>
</evidence>
<feature type="transmembrane region" description="Helical" evidence="13">
    <location>
        <begin position="274"/>
        <end position="295"/>
    </location>
</feature>
<evidence type="ECO:0000256" key="13">
    <source>
        <dbReference type="SAM" id="Phobius"/>
    </source>
</evidence>
<dbReference type="AlphaFoldDB" id="A0A9E7R672"/>
<dbReference type="GO" id="GO:1902600">
    <property type="term" value="P:proton transmembrane transport"/>
    <property type="evidence" value="ECO:0007669"/>
    <property type="project" value="InterPro"/>
</dbReference>
<evidence type="ECO:0000256" key="5">
    <source>
        <dbReference type="ARBA" id="ARBA00022475"/>
    </source>
</evidence>
<dbReference type="InterPro" id="IPR038770">
    <property type="entry name" value="Na+/solute_symporter_sf"/>
</dbReference>
<keyword evidence="11" id="KW-0406">Ion transport</keyword>
<evidence type="ECO:0000313" key="17">
    <source>
        <dbReference type="Proteomes" id="UP001057580"/>
    </source>
</evidence>
<keyword evidence="12 13" id="KW-0472">Membrane</keyword>
<dbReference type="PANTHER" id="PTHR32507">
    <property type="entry name" value="NA(+)/H(+) ANTIPORTER 1"/>
    <property type="match status" value="1"/>
</dbReference>
<dbReference type="InterPro" id="IPR006036">
    <property type="entry name" value="K_uptake_TrkA"/>
</dbReference>
<dbReference type="Gene3D" id="3.30.70.1450">
    <property type="entry name" value="Regulator of K+ conductance, C-terminal domain"/>
    <property type="match status" value="1"/>
</dbReference>
<feature type="transmembrane region" description="Helical" evidence="13">
    <location>
        <begin position="60"/>
        <end position="81"/>
    </location>
</feature>
<keyword evidence="9 13" id="KW-1133">Transmembrane helix</keyword>
<dbReference type="PANTHER" id="PTHR32507:SF0">
    <property type="entry name" value="NA(+)_H(+) ANTIPORTER 2-RELATED"/>
    <property type="match status" value="1"/>
</dbReference>
<feature type="domain" description="RCK C-terminal" evidence="15">
    <location>
        <begin position="574"/>
        <end position="657"/>
    </location>
</feature>
<keyword evidence="5" id="KW-1003">Cell membrane</keyword>
<evidence type="ECO:0000256" key="7">
    <source>
        <dbReference type="ARBA" id="ARBA00022692"/>
    </source>
</evidence>
<keyword evidence="4" id="KW-0050">Antiport</keyword>
<sequence length="658" mass="68315">MVAAGNEFLIPIVAAIIGLGVGAQILSDRFEIPSIIFLIGAGMALGPEGLGVVTRNSFGSALPAIVGLSVAIIVFEGAFHLRLDKLREAPSETTRLVTLGAAVALLGTAAAVRFFLGAEWVFAFLIGALLVATGPTVITPILEVVPVRDRVEAAMETEGIVNDVTAAIIAVVIFEILTVSEAGPTGFLRLFVERLGIGMLVGVVVALVVWYLLRYVDLSPGNAPQNARLLVLAGALVAYGAADFVAAEAGVAAVAVAGMILGNLDVPYEEDISAFKGDITLLVLSFVFIALAALIEFDALLALGVGGVAVVVAVALVIRPALVFLSTVGDRFTRAEKLFMSFVGPRGIIPASVATLFAVELQNEAAALQAEAAEVAGGSATAQTVCTAPTGEAAAICAQAAELTAGSELLVGTVFLVILATVVFEGGLARKIAEFLDVIPMRVLVIGGGQVGRELADRLEDRGENVVIIEVDEEMVEVTRNEGHTVHIGDGTDTDVLQSAGAGNASILVAATGDDDVNLLVAQLANSKFDIETVIARANNPDNVEAFEDLGVRTISSALATAQAMDNAIERPALARWTGELGRSGDVQEVEVTSEELVGRTVREIGPELPSSVLIALVARGDDVKVPDAEFTLQEGDRITLIGDREGVRSAMKFCNPE</sequence>
<evidence type="ECO:0000313" key="16">
    <source>
        <dbReference type="EMBL" id="UWM55944.1"/>
    </source>
</evidence>
<feature type="transmembrane region" description="Helical" evidence="13">
    <location>
        <begin position="233"/>
        <end position="262"/>
    </location>
</feature>
<evidence type="ECO:0000256" key="1">
    <source>
        <dbReference type="ARBA" id="ARBA00003660"/>
    </source>
</evidence>
<evidence type="ECO:0000256" key="8">
    <source>
        <dbReference type="ARBA" id="ARBA00022958"/>
    </source>
</evidence>
<feature type="transmembrane region" description="Helical" evidence="13">
    <location>
        <begin position="123"/>
        <end position="144"/>
    </location>
</feature>
<protein>
    <submittedName>
        <fullName evidence="16">Cation:proton antiporter</fullName>
    </submittedName>
</protein>
<dbReference type="GO" id="GO:0015297">
    <property type="term" value="F:antiporter activity"/>
    <property type="evidence" value="ECO:0007669"/>
    <property type="project" value="UniProtKB-KW"/>
</dbReference>
<name>A0A9E7R672_9EURY</name>
<keyword evidence="3" id="KW-0813">Transport</keyword>
<keyword evidence="7 13" id="KW-0812">Transmembrane</keyword>
<reference evidence="16" key="1">
    <citation type="submission" date="2022-09" db="EMBL/GenBank/DDBJ databases">
        <title>Diverse halophilic archaea isolated from saline environments.</title>
        <authorList>
            <person name="Cui H.-L."/>
        </authorList>
    </citation>
    <scope>NUCLEOTIDE SEQUENCE</scope>
    <source>
        <strain evidence="16">ZS-35-S2</strain>
    </source>
</reference>
<keyword evidence="10" id="KW-0520">NAD</keyword>
<keyword evidence="6" id="KW-0633">Potassium transport</keyword>
<comment type="subcellular location">
    <subcellularLocation>
        <location evidence="2">Cell membrane</location>
        <topology evidence="2">Multi-pass membrane protein</topology>
    </subcellularLocation>
</comment>
<dbReference type="SUPFAM" id="SSF116726">
    <property type="entry name" value="TrkA C-terminal domain-like"/>
    <property type="match status" value="1"/>
</dbReference>
<dbReference type="Pfam" id="PF00999">
    <property type="entry name" value="Na_H_Exchanger"/>
    <property type="match status" value="1"/>
</dbReference>
<evidence type="ECO:0000256" key="2">
    <source>
        <dbReference type="ARBA" id="ARBA00004651"/>
    </source>
</evidence>
<dbReference type="Proteomes" id="UP001057580">
    <property type="component" value="Chromosome"/>
</dbReference>
<dbReference type="Gene3D" id="3.40.50.720">
    <property type="entry name" value="NAD(P)-binding Rossmann-like Domain"/>
    <property type="match status" value="1"/>
</dbReference>
<feature type="transmembrane region" description="Helical" evidence="13">
    <location>
        <begin position="96"/>
        <end position="116"/>
    </location>
</feature>
<feature type="transmembrane region" description="Helical" evidence="13">
    <location>
        <begin position="164"/>
        <end position="183"/>
    </location>
</feature>
<dbReference type="InterPro" id="IPR036291">
    <property type="entry name" value="NAD(P)-bd_dom_sf"/>
</dbReference>